<proteinExistence type="predicted"/>
<name>A0A381N6U0_9ZZZZ</name>
<sequence length="207" mass="22705">MDESDLRVGGWKKPRRITLLRLLGLLLVLALALLLIGPQFVTPFVAQVSGDSAELNLHFWNDAGSSESQEYNGLLKLHTQQYESIDGQTGLLRVITLSALISPANLPLDLEQLIINRIETEAELQRLELSNGRRDGTLSIAQGYQAELLKWDATVTGTGGFFTGSDGSLQVHAAYWEAEQGLIICVAFGTDVIRIDEAERMIQAVEA</sequence>
<accession>A0A381N6U0</accession>
<evidence type="ECO:0000256" key="1">
    <source>
        <dbReference type="SAM" id="Phobius"/>
    </source>
</evidence>
<keyword evidence="1" id="KW-1133">Transmembrane helix</keyword>
<keyword evidence="1" id="KW-0812">Transmembrane</keyword>
<dbReference type="EMBL" id="UINC01000165">
    <property type="protein sequence ID" value="SUZ50322.1"/>
    <property type="molecule type" value="Genomic_DNA"/>
</dbReference>
<protein>
    <submittedName>
        <fullName evidence="2">Uncharacterized protein</fullName>
    </submittedName>
</protein>
<reference evidence="2" key="1">
    <citation type="submission" date="2018-05" db="EMBL/GenBank/DDBJ databases">
        <authorList>
            <person name="Lanie J.A."/>
            <person name="Ng W.-L."/>
            <person name="Kazmierczak K.M."/>
            <person name="Andrzejewski T.M."/>
            <person name="Davidsen T.M."/>
            <person name="Wayne K.J."/>
            <person name="Tettelin H."/>
            <person name="Glass J.I."/>
            <person name="Rusch D."/>
            <person name="Podicherti R."/>
            <person name="Tsui H.-C.T."/>
            <person name="Winkler M.E."/>
        </authorList>
    </citation>
    <scope>NUCLEOTIDE SEQUENCE</scope>
</reference>
<dbReference type="AlphaFoldDB" id="A0A381N6U0"/>
<feature type="transmembrane region" description="Helical" evidence="1">
    <location>
        <begin position="20"/>
        <end position="41"/>
    </location>
</feature>
<evidence type="ECO:0000313" key="2">
    <source>
        <dbReference type="EMBL" id="SUZ50322.1"/>
    </source>
</evidence>
<gene>
    <name evidence="2" type="ORF">METZ01_LOCUS3176</name>
</gene>
<organism evidence="2">
    <name type="scientific">marine metagenome</name>
    <dbReference type="NCBI Taxonomy" id="408172"/>
    <lineage>
        <taxon>unclassified sequences</taxon>
        <taxon>metagenomes</taxon>
        <taxon>ecological metagenomes</taxon>
    </lineage>
</organism>
<keyword evidence="1" id="KW-0472">Membrane</keyword>